<organism evidence="2 3">
    <name type="scientific">Zophobas morio</name>
    <dbReference type="NCBI Taxonomy" id="2755281"/>
    <lineage>
        <taxon>Eukaryota</taxon>
        <taxon>Metazoa</taxon>
        <taxon>Ecdysozoa</taxon>
        <taxon>Arthropoda</taxon>
        <taxon>Hexapoda</taxon>
        <taxon>Insecta</taxon>
        <taxon>Pterygota</taxon>
        <taxon>Neoptera</taxon>
        <taxon>Endopterygota</taxon>
        <taxon>Coleoptera</taxon>
        <taxon>Polyphaga</taxon>
        <taxon>Cucujiformia</taxon>
        <taxon>Tenebrionidae</taxon>
        <taxon>Zophobas</taxon>
    </lineage>
</organism>
<comment type="caution">
    <text evidence="2">The sequence shown here is derived from an EMBL/GenBank/DDBJ whole genome shotgun (WGS) entry which is preliminary data.</text>
</comment>
<accession>A0AA38IHB0</accession>
<protein>
    <submittedName>
        <fullName evidence="2">Uncharacterized protein</fullName>
    </submittedName>
</protein>
<keyword evidence="1" id="KW-0175">Coiled coil</keyword>
<evidence type="ECO:0000313" key="2">
    <source>
        <dbReference type="EMBL" id="KAJ3656475.1"/>
    </source>
</evidence>
<feature type="coiled-coil region" evidence="1">
    <location>
        <begin position="53"/>
        <end position="80"/>
    </location>
</feature>
<reference evidence="2" key="1">
    <citation type="journal article" date="2023" name="G3 (Bethesda)">
        <title>Whole genome assemblies of Zophobas morio and Tenebrio molitor.</title>
        <authorList>
            <person name="Kaur S."/>
            <person name="Stinson S.A."/>
            <person name="diCenzo G.C."/>
        </authorList>
    </citation>
    <scope>NUCLEOTIDE SEQUENCE</scope>
    <source>
        <strain evidence="2">QUZm001</strain>
    </source>
</reference>
<dbReference type="Proteomes" id="UP001168821">
    <property type="component" value="Unassembled WGS sequence"/>
</dbReference>
<dbReference type="EMBL" id="JALNTZ010000004">
    <property type="protein sequence ID" value="KAJ3656475.1"/>
    <property type="molecule type" value="Genomic_DNA"/>
</dbReference>
<dbReference type="AlphaFoldDB" id="A0AA38IHB0"/>
<proteinExistence type="predicted"/>
<keyword evidence="3" id="KW-1185">Reference proteome</keyword>
<gene>
    <name evidence="2" type="ORF">Zmor_015548</name>
</gene>
<evidence type="ECO:0000313" key="3">
    <source>
        <dbReference type="Proteomes" id="UP001168821"/>
    </source>
</evidence>
<sequence length="144" mass="17527">MMVELSNLIVEATEKRKVYIWQGRNNGWNGECSELKRKAREKLRKWKNNKGRKEEYLKARENYTRKCEERKREKREEEEEKTTKSLKTEEQVWRYVNKERRRKTEVSGKIKTHEWKTHSMELLGGCEEKCCKINKGITTTEDRK</sequence>
<name>A0AA38IHB0_9CUCU</name>
<evidence type="ECO:0000256" key="1">
    <source>
        <dbReference type="SAM" id="Coils"/>
    </source>
</evidence>